<evidence type="ECO:0000313" key="2">
    <source>
        <dbReference type="EMBL" id="KAK2093170.1"/>
    </source>
</evidence>
<accession>A0ABQ9U7X3</accession>
<evidence type="ECO:0000313" key="3">
    <source>
        <dbReference type="Proteomes" id="UP001266305"/>
    </source>
</evidence>
<reference evidence="2 3" key="1">
    <citation type="submission" date="2023-05" db="EMBL/GenBank/DDBJ databases">
        <title>B98-5 Cell Line De Novo Hybrid Assembly: An Optical Mapping Approach.</title>
        <authorList>
            <person name="Kananen K."/>
            <person name="Auerbach J.A."/>
            <person name="Kautto E."/>
            <person name="Blachly J.S."/>
        </authorList>
    </citation>
    <scope>NUCLEOTIDE SEQUENCE [LARGE SCALE GENOMIC DNA]</scope>
    <source>
        <strain evidence="2">B95-8</strain>
        <tissue evidence="2">Cell line</tissue>
    </source>
</reference>
<evidence type="ECO:0000256" key="1">
    <source>
        <dbReference type="SAM" id="MobiDB-lite"/>
    </source>
</evidence>
<proteinExistence type="predicted"/>
<protein>
    <submittedName>
        <fullName evidence="2">Uncharacterized protein</fullName>
    </submittedName>
</protein>
<name>A0ABQ9U7X3_SAGOE</name>
<sequence length="150" mass="16562">MESLECVSPAARKLSVVLKRCRLRRRLRMVLKRFLGPGRGRQQEDHRPPLQRWVEPGAPDFPAASPSRSPAACALPAPGRDPSSPALGLLPSPPDLTSLPPLAPRHCHPGLHTPTAGRCQAPGQPLLSWRPEEALTRRIERRGRKRARPV</sequence>
<feature type="region of interest" description="Disordered" evidence="1">
    <location>
        <begin position="38"/>
        <end position="132"/>
    </location>
</feature>
<keyword evidence="3" id="KW-1185">Reference proteome</keyword>
<dbReference type="Proteomes" id="UP001266305">
    <property type="component" value="Unassembled WGS sequence"/>
</dbReference>
<gene>
    <name evidence="2" type="ORF">P7K49_029699</name>
</gene>
<comment type="caution">
    <text evidence="2">The sequence shown here is derived from an EMBL/GenBank/DDBJ whole genome shotgun (WGS) entry which is preliminary data.</text>
</comment>
<dbReference type="EMBL" id="JASSZA010000015">
    <property type="protein sequence ID" value="KAK2093170.1"/>
    <property type="molecule type" value="Genomic_DNA"/>
</dbReference>
<feature type="compositionally biased region" description="Low complexity" evidence="1">
    <location>
        <begin position="58"/>
        <end position="100"/>
    </location>
</feature>
<organism evidence="2 3">
    <name type="scientific">Saguinus oedipus</name>
    <name type="common">Cotton-top tamarin</name>
    <name type="synonym">Oedipomidas oedipus</name>
    <dbReference type="NCBI Taxonomy" id="9490"/>
    <lineage>
        <taxon>Eukaryota</taxon>
        <taxon>Metazoa</taxon>
        <taxon>Chordata</taxon>
        <taxon>Craniata</taxon>
        <taxon>Vertebrata</taxon>
        <taxon>Euteleostomi</taxon>
        <taxon>Mammalia</taxon>
        <taxon>Eutheria</taxon>
        <taxon>Euarchontoglires</taxon>
        <taxon>Primates</taxon>
        <taxon>Haplorrhini</taxon>
        <taxon>Platyrrhini</taxon>
        <taxon>Cebidae</taxon>
        <taxon>Callitrichinae</taxon>
        <taxon>Saguinus</taxon>
    </lineage>
</organism>